<reference evidence="3 4" key="1">
    <citation type="journal article" date="2016" name="Mol. Biol. Evol.">
        <title>Comparative Genomics of Early-Diverging Mushroom-Forming Fungi Provides Insights into the Origins of Lignocellulose Decay Capabilities.</title>
        <authorList>
            <person name="Nagy L.G."/>
            <person name="Riley R."/>
            <person name="Tritt A."/>
            <person name="Adam C."/>
            <person name="Daum C."/>
            <person name="Floudas D."/>
            <person name="Sun H."/>
            <person name="Yadav J.S."/>
            <person name="Pangilinan J."/>
            <person name="Larsson K.H."/>
            <person name="Matsuura K."/>
            <person name="Barry K."/>
            <person name="Labutti K."/>
            <person name="Kuo R."/>
            <person name="Ohm R.A."/>
            <person name="Bhattacharya S.S."/>
            <person name="Shirouzu T."/>
            <person name="Yoshinaga Y."/>
            <person name="Martin F.M."/>
            <person name="Grigoriev I.V."/>
            <person name="Hibbett D.S."/>
        </authorList>
    </citation>
    <scope>NUCLEOTIDE SEQUENCE [LARGE SCALE GENOMIC DNA]</scope>
    <source>
        <strain evidence="3 4">TUFC12733</strain>
    </source>
</reference>
<dbReference type="PANTHER" id="PTHR45615">
    <property type="entry name" value="MYOSIN HEAVY CHAIN, NON-MUSCLE"/>
    <property type="match status" value="1"/>
</dbReference>
<proteinExistence type="predicted"/>
<protein>
    <submittedName>
        <fullName evidence="3">Uncharacterized protein</fullName>
    </submittedName>
</protein>
<feature type="coiled-coil region" evidence="1">
    <location>
        <begin position="470"/>
        <end position="497"/>
    </location>
</feature>
<dbReference type="GO" id="GO:0032982">
    <property type="term" value="C:myosin filament"/>
    <property type="evidence" value="ECO:0007669"/>
    <property type="project" value="TreeGrafter"/>
</dbReference>
<evidence type="ECO:0000256" key="1">
    <source>
        <dbReference type="SAM" id="Coils"/>
    </source>
</evidence>
<dbReference type="GO" id="GO:1902404">
    <property type="term" value="P:mitotic actomyosin contractile ring contraction"/>
    <property type="evidence" value="ECO:0007669"/>
    <property type="project" value="TreeGrafter"/>
</dbReference>
<evidence type="ECO:0000256" key="2">
    <source>
        <dbReference type="SAM" id="MobiDB-lite"/>
    </source>
</evidence>
<dbReference type="GO" id="GO:0016460">
    <property type="term" value="C:myosin II complex"/>
    <property type="evidence" value="ECO:0007669"/>
    <property type="project" value="TreeGrafter"/>
</dbReference>
<dbReference type="OrthoDB" id="10555928at2759"/>
<keyword evidence="1" id="KW-0175">Coiled coil</keyword>
<evidence type="ECO:0000313" key="3">
    <source>
        <dbReference type="EMBL" id="KZP01826.1"/>
    </source>
</evidence>
<dbReference type="Proteomes" id="UP000076738">
    <property type="component" value="Unassembled WGS sequence"/>
</dbReference>
<dbReference type="PANTHER" id="PTHR45615:SF40">
    <property type="entry name" value="MYOSIN HEAVY CHAIN, NON-MUSCLE"/>
    <property type="match status" value="1"/>
</dbReference>
<organism evidence="3 4">
    <name type="scientific">Calocera viscosa (strain TUFC12733)</name>
    <dbReference type="NCBI Taxonomy" id="1330018"/>
    <lineage>
        <taxon>Eukaryota</taxon>
        <taxon>Fungi</taxon>
        <taxon>Dikarya</taxon>
        <taxon>Basidiomycota</taxon>
        <taxon>Agaricomycotina</taxon>
        <taxon>Dacrymycetes</taxon>
        <taxon>Dacrymycetales</taxon>
        <taxon>Dacrymycetaceae</taxon>
        <taxon>Calocera</taxon>
    </lineage>
</organism>
<name>A0A167SDU0_CALVF</name>
<dbReference type="GO" id="GO:0000146">
    <property type="term" value="F:microfilament motor activity"/>
    <property type="evidence" value="ECO:0007669"/>
    <property type="project" value="TreeGrafter"/>
</dbReference>
<feature type="compositionally biased region" description="Polar residues" evidence="2">
    <location>
        <begin position="436"/>
        <end position="457"/>
    </location>
</feature>
<dbReference type="GO" id="GO:0110085">
    <property type="term" value="C:mitotic actomyosin contractile ring"/>
    <property type="evidence" value="ECO:0007669"/>
    <property type="project" value="TreeGrafter"/>
</dbReference>
<dbReference type="EMBL" id="KV417266">
    <property type="protein sequence ID" value="KZP01826.1"/>
    <property type="molecule type" value="Genomic_DNA"/>
</dbReference>
<dbReference type="AlphaFoldDB" id="A0A167SDU0"/>
<feature type="region of interest" description="Disordered" evidence="2">
    <location>
        <begin position="401"/>
        <end position="461"/>
    </location>
</feature>
<feature type="coiled-coil region" evidence="1">
    <location>
        <begin position="21"/>
        <end position="48"/>
    </location>
</feature>
<keyword evidence="4" id="KW-1185">Reference proteome</keyword>
<gene>
    <name evidence="3" type="ORF">CALVIDRAFT_18460</name>
</gene>
<feature type="coiled-coil region" evidence="1">
    <location>
        <begin position="88"/>
        <end position="122"/>
    </location>
</feature>
<feature type="coiled-coil region" evidence="1">
    <location>
        <begin position="347"/>
        <end position="374"/>
    </location>
</feature>
<accession>A0A167SDU0</accession>
<sequence length="500" mass="54646">MSLRDLGLDGLALQPRVAAILTKLVHECDELKKRKRQDKAQIHTLREEVERLASHASILQDSLRDVSDTLTETRAVHARQSTSLARKNAVLSQRVRNLESTVVDLQLERDGLTDAVERLIEEAEGSVLAAGSMQHLQYLHSNSYGQQLRPANLFAQPSEEYAASLISSLARRLDATQDALENLEEDSETSIAILEARIAERESQLYGALMPSEGTQAMPLPPRVEEVASLRRSLPPEASRISNGHVYVPESELEDEVRRIARKLEDIQTSASHITGGNLKSSIPVLDVMGENVLDGLRTEPANFPSESMDIPEPGNTLELDVVSPSAVDPAPSIRRSPKSPRLKSVLKDLDAEIDRLTLDLQDLKAEKETMLQISGDAMDNLGTSSAESMQIIGATTYASETDRDNPAVSGSQSPPPHHEPLPPDSSEDPSIASYDPTSYSDDAYSSTPIPNIQSNLAGPIDPMSLQQQLAEAQDALMAKEAQLRRLQEELEAMLIDDAG</sequence>
<evidence type="ECO:0000313" key="4">
    <source>
        <dbReference type="Proteomes" id="UP000076738"/>
    </source>
</evidence>
<dbReference type="GO" id="GO:0051015">
    <property type="term" value="F:actin filament binding"/>
    <property type="evidence" value="ECO:0007669"/>
    <property type="project" value="TreeGrafter"/>
</dbReference>